<dbReference type="EC" id="2.4.1.198" evidence="2"/>
<feature type="domain" description="PIGA GPI anchor biosynthesis" evidence="9">
    <location>
        <begin position="43"/>
        <end position="132"/>
    </location>
</feature>
<reference evidence="10" key="1">
    <citation type="submission" date="2022-01" db="EMBL/GenBank/DDBJ databases">
        <authorList>
            <person name="Braso-Vives M."/>
        </authorList>
    </citation>
    <scope>NUCLEOTIDE SEQUENCE</scope>
</reference>
<evidence type="ECO:0000259" key="9">
    <source>
        <dbReference type="Pfam" id="PF08288"/>
    </source>
</evidence>
<evidence type="ECO:0000256" key="1">
    <source>
        <dbReference type="ARBA" id="ARBA00004687"/>
    </source>
</evidence>
<dbReference type="EMBL" id="OV696686">
    <property type="protein sequence ID" value="CAH1228375.1"/>
    <property type="molecule type" value="Genomic_DNA"/>
</dbReference>
<dbReference type="FunFam" id="3.40.50.2000:FF:000026">
    <property type="entry name" value="Phosphatidylinositol N-acetylglucosaminyltransferase subunit A"/>
    <property type="match status" value="1"/>
</dbReference>
<sequence>MMVHNVCMVSDFFFPNTGGVESHIYQLSQCLLQRGHKVVIITHAYGRRTGVRYLTNNLKVYYLPLMVAYNQCILPTLFPTLPIIRYILLREGITIVHGHSAFSALAHEAMFHACTMGINTVFTDHSLFGFADASSIITNKILKFSLADVQHVICVSHTSKENTVLRAALAPHKVYVIPNAVDSAVFTPDPSQRRSDRTTVVVMSRLVYRKGIDLLAGIIPELCASHPDVHFLIGGDGPKRILLEEVREQYQLHDRVQLLGSVSHEDVRDVLVQGDIFLNTSLTEAFCIAIVEAESCGLQVVSTRIGGVPEVLPDQLIYLAEPSVKSLLDALKIAAEDKRWGRIISPRERHERISAMYTWQDVARRTETVYDATAELPSSTLADRIHRYSHSGSGWVLFVLLLVIVNYLFWKLLEILVPRKKIELVPAQITKSSQRAAT</sequence>
<dbReference type="UniPathway" id="UPA00196"/>
<comment type="pathway">
    <text evidence="1">Glycolipid biosynthesis; glycosylphosphatidylinositol-anchor biosynthesis.</text>
</comment>
<keyword evidence="3" id="KW-0337">GPI-anchor biosynthesis</keyword>
<dbReference type="Pfam" id="PF00534">
    <property type="entry name" value="Glycos_transf_1"/>
    <property type="match status" value="1"/>
</dbReference>
<keyword evidence="7" id="KW-0812">Transmembrane</keyword>
<evidence type="ECO:0000256" key="4">
    <source>
        <dbReference type="ARBA" id="ARBA00022676"/>
    </source>
</evidence>
<evidence type="ECO:0000313" key="11">
    <source>
        <dbReference type="Proteomes" id="UP000838412"/>
    </source>
</evidence>
<dbReference type="GO" id="GO:0017176">
    <property type="term" value="F:phosphatidylinositol N-acetylglucosaminyltransferase activity"/>
    <property type="evidence" value="ECO:0007669"/>
    <property type="project" value="UniProtKB-EC"/>
</dbReference>
<evidence type="ECO:0000313" key="10">
    <source>
        <dbReference type="EMBL" id="CAH1228375.1"/>
    </source>
</evidence>
<keyword evidence="11" id="KW-1185">Reference proteome</keyword>
<dbReference type="PANTHER" id="PTHR45871">
    <property type="entry name" value="N-ACETYLGLUCOSAMINYL-PHOSPHATIDYLINOSITOL BIOSYNTHETIC PROTEIN"/>
    <property type="match status" value="1"/>
</dbReference>
<dbReference type="SUPFAM" id="SSF53756">
    <property type="entry name" value="UDP-Glycosyltransferase/glycogen phosphorylase"/>
    <property type="match status" value="1"/>
</dbReference>
<evidence type="ECO:0000256" key="2">
    <source>
        <dbReference type="ARBA" id="ARBA00012420"/>
    </source>
</evidence>
<feature type="transmembrane region" description="Helical" evidence="7">
    <location>
        <begin position="394"/>
        <end position="413"/>
    </location>
</feature>
<dbReference type="GO" id="GO:0006506">
    <property type="term" value="P:GPI anchor biosynthetic process"/>
    <property type="evidence" value="ECO:0007669"/>
    <property type="project" value="UniProtKB-UniPathway"/>
</dbReference>
<evidence type="ECO:0000256" key="7">
    <source>
        <dbReference type="SAM" id="Phobius"/>
    </source>
</evidence>
<evidence type="ECO:0000259" key="8">
    <source>
        <dbReference type="Pfam" id="PF00534"/>
    </source>
</evidence>
<keyword evidence="4" id="KW-0328">Glycosyltransferase</keyword>
<dbReference type="Proteomes" id="UP000838412">
    <property type="component" value="Chromosome 1"/>
</dbReference>
<evidence type="ECO:0000256" key="6">
    <source>
        <dbReference type="ARBA" id="ARBA00032160"/>
    </source>
</evidence>
<evidence type="ECO:0000256" key="5">
    <source>
        <dbReference type="ARBA" id="ARBA00022679"/>
    </source>
</evidence>
<keyword evidence="7" id="KW-1133">Transmembrane helix</keyword>
<dbReference type="InterPro" id="IPR013234">
    <property type="entry name" value="PIGA_GPI_anchor_biosynthesis"/>
</dbReference>
<name>A0A8J9YI42_BRALA</name>
<dbReference type="InterPro" id="IPR001296">
    <property type="entry name" value="Glyco_trans_1"/>
</dbReference>
<dbReference type="CDD" id="cd03796">
    <property type="entry name" value="GT4_PIG-A-like"/>
    <property type="match status" value="1"/>
</dbReference>
<dbReference type="Pfam" id="PF08288">
    <property type="entry name" value="PIGA"/>
    <property type="match status" value="1"/>
</dbReference>
<accession>A0A8J9YI42</accession>
<keyword evidence="5" id="KW-0808">Transferase</keyword>
<keyword evidence="7" id="KW-0472">Membrane</keyword>
<evidence type="ECO:0000256" key="3">
    <source>
        <dbReference type="ARBA" id="ARBA00022502"/>
    </source>
</evidence>
<protein>
    <recommendedName>
        <fullName evidence="2">phosphatidylinositol N-acetylglucosaminyltransferase</fullName>
        <ecNumber evidence="2">2.4.1.198</ecNumber>
    </recommendedName>
    <alternativeName>
        <fullName evidence="6">GlcNAc-PI synthesis protein</fullName>
    </alternativeName>
</protein>
<gene>
    <name evidence="10" type="primary">PIGA</name>
    <name evidence="10" type="ORF">BLAG_LOCUS643</name>
</gene>
<dbReference type="GO" id="GO:0000506">
    <property type="term" value="C:glycosylphosphatidylinositol-N-acetylglucosaminyltransferase (GPI-GnT) complex"/>
    <property type="evidence" value="ECO:0007669"/>
    <property type="project" value="InterPro"/>
</dbReference>
<dbReference type="PANTHER" id="PTHR45871:SF1">
    <property type="entry name" value="PHOSPHATIDYLINOSITOL N-ACETYLGLUCOSAMINYLTRANSFERASE SUBUNIT A"/>
    <property type="match status" value="1"/>
</dbReference>
<dbReference type="InterPro" id="IPR039507">
    <property type="entry name" value="PIG-A/GPI3"/>
</dbReference>
<dbReference type="Gene3D" id="3.40.50.2000">
    <property type="entry name" value="Glycogen Phosphorylase B"/>
    <property type="match status" value="2"/>
</dbReference>
<dbReference type="OrthoDB" id="734129at2759"/>
<proteinExistence type="predicted"/>
<dbReference type="AlphaFoldDB" id="A0A8J9YI42"/>
<organism evidence="10 11">
    <name type="scientific">Branchiostoma lanceolatum</name>
    <name type="common">Common lancelet</name>
    <name type="synonym">Amphioxus lanceolatum</name>
    <dbReference type="NCBI Taxonomy" id="7740"/>
    <lineage>
        <taxon>Eukaryota</taxon>
        <taxon>Metazoa</taxon>
        <taxon>Chordata</taxon>
        <taxon>Cephalochordata</taxon>
        <taxon>Leptocardii</taxon>
        <taxon>Amphioxiformes</taxon>
        <taxon>Branchiostomatidae</taxon>
        <taxon>Branchiostoma</taxon>
    </lineage>
</organism>
<feature type="domain" description="Glycosyl transferase family 1" evidence="8">
    <location>
        <begin position="191"/>
        <end position="338"/>
    </location>
</feature>